<dbReference type="EnsemblMetazoa" id="GAUT043106-RA">
    <property type="protein sequence ID" value="GAUT043106-PA"/>
    <property type="gene ID" value="GAUT043106"/>
</dbReference>
<keyword evidence="2" id="KW-1185">Reference proteome</keyword>
<name>A0A1A9VP27_GLOAU</name>
<evidence type="ECO:0000313" key="1">
    <source>
        <dbReference type="EnsemblMetazoa" id="GAUT043106-PA"/>
    </source>
</evidence>
<reference evidence="1" key="1">
    <citation type="submission" date="2020-05" db="UniProtKB">
        <authorList>
            <consortium name="EnsemblMetazoa"/>
        </authorList>
    </citation>
    <scope>IDENTIFICATION</scope>
    <source>
        <strain evidence="1">TTRI</strain>
    </source>
</reference>
<proteinExistence type="predicted"/>
<dbReference type="VEuPathDB" id="VectorBase:GAUT043106"/>
<accession>A0A1A9VP27</accession>
<sequence length="85" mass="9605">MRTASMVSFGSSKGSMVETLVFETPTPLSEHVEPNFGFGYDGDRKTTAYNMHTKINMDDSGIEVQEEGFQIEYYLDYDKVMLMSA</sequence>
<evidence type="ECO:0000313" key="2">
    <source>
        <dbReference type="Proteomes" id="UP000078200"/>
    </source>
</evidence>
<dbReference type="AlphaFoldDB" id="A0A1A9VP27"/>
<organism evidence="1 2">
    <name type="scientific">Glossina austeni</name>
    <name type="common">Savannah tsetse fly</name>
    <dbReference type="NCBI Taxonomy" id="7395"/>
    <lineage>
        <taxon>Eukaryota</taxon>
        <taxon>Metazoa</taxon>
        <taxon>Ecdysozoa</taxon>
        <taxon>Arthropoda</taxon>
        <taxon>Hexapoda</taxon>
        <taxon>Insecta</taxon>
        <taxon>Pterygota</taxon>
        <taxon>Neoptera</taxon>
        <taxon>Endopterygota</taxon>
        <taxon>Diptera</taxon>
        <taxon>Brachycera</taxon>
        <taxon>Muscomorpha</taxon>
        <taxon>Hippoboscoidea</taxon>
        <taxon>Glossinidae</taxon>
        <taxon>Glossina</taxon>
    </lineage>
</organism>
<dbReference type="Proteomes" id="UP000078200">
    <property type="component" value="Unassembled WGS sequence"/>
</dbReference>
<protein>
    <submittedName>
        <fullName evidence="1">Uncharacterized protein</fullName>
    </submittedName>
</protein>